<name>A0A5B8IL85_9ACTN</name>
<feature type="region of interest" description="Disordered" evidence="1">
    <location>
        <begin position="435"/>
        <end position="493"/>
    </location>
</feature>
<dbReference type="Gene3D" id="2.60.40.10">
    <property type="entry name" value="Immunoglobulins"/>
    <property type="match status" value="1"/>
</dbReference>
<dbReference type="PANTHER" id="PTHR34819">
    <property type="entry name" value="LARGE CYSTEINE-RICH PERIPLASMIC PROTEIN OMCB"/>
    <property type="match status" value="1"/>
</dbReference>
<dbReference type="NCBIfam" id="TIGR01451">
    <property type="entry name" value="B_ant_repeat"/>
    <property type="match status" value="2"/>
</dbReference>
<dbReference type="EMBL" id="CP042266">
    <property type="protein sequence ID" value="QDY78239.1"/>
    <property type="molecule type" value="Genomic_DNA"/>
</dbReference>
<feature type="domain" description="DUF11" evidence="3">
    <location>
        <begin position="312"/>
        <end position="445"/>
    </location>
</feature>
<evidence type="ECO:0000313" key="5">
    <source>
        <dbReference type="Proteomes" id="UP000320580"/>
    </source>
</evidence>
<feature type="region of interest" description="Disordered" evidence="1">
    <location>
        <begin position="1"/>
        <end position="20"/>
    </location>
</feature>
<keyword evidence="2" id="KW-0732">Signal</keyword>
<evidence type="ECO:0000256" key="2">
    <source>
        <dbReference type="SAM" id="SignalP"/>
    </source>
</evidence>
<dbReference type="InterPro" id="IPR051172">
    <property type="entry name" value="Chlamydia_OmcB"/>
</dbReference>
<feature type="compositionally biased region" description="Low complexity" evidence="1">
    <location>
        <begin position="1"/>
        <end position="11"/>
    </location>
</feature>
<dbReference type="Pfam" id="PF01345">
    <property type="entry name" value="DUF11"/>
    <property type="match status" value="2"/>
</dbReference>
<evidence type="ECO:0000313" key="4">
    <source>
        <dbReference type="EMBL" id="QDY78239.1"/>
    </source>
</evidence>
<feature type="domain" description="DUF11" evidence="3">
    <location>
        <begin position="195"/>
        <end position="298"/>
    </location>
</feature>
<organism evidence="4 5">
    <name type="scientific">Streptomyces qinzhouensis</name>
    <dbReference type="NCBI Taxonomy" id="2599401"/>
    <lineage>
        <taxon>Bacteria</taxon>
        <taxon>Bacillati</taxon>
        <taxon>Actinomycetota</taxon>
        <taxon>Actinomycetes</taxon>
        <taxon>Kitasatosporales</taxon>
        <taxon>Streptomycetaceae</taxon>
        <taxon>Streptomyces</taxon>
    </lineage>
</organism>
<dbReference type="Proteomes" id="UP000320580">
    <property type="component" value="Chromosome"/>
</dbReference>
<dbReference type="GO" id="GO:0005975">
    <property type="term" value="P:carbohydrate metabolic process"/>
    <property type="evidence" value="ECO:0007669"/>
    <property type="project" value="UniProtKB-ARBA"/>
</dbReference>
<sequence>MRRIPGRQPAPGRRRGRRGSGLTAVCCALGVGFFALTSPVSATAATAATAANIAGKAGTAGTADGAEVAESAESAEYTASSADSGAGRSGRTEAAEGGADKSRTSKDRADKSRTGKSRAEKPRKTKSAKGKAAKAEARPGRADLAVHWEAAGAEAGDGTAVARLGDGAAVAGAAGAEATDKAPGPHPDGPRPDGPEADFTYTYRVSVVNHGPSRAVDVVVTDRLPDSLVFVSSSDGCTAAGQTITCGPLATLAVGETHTWLLTVRPADDYTGDGSDITNVATVTSDTEDPDSENNTAVHTGVPVPGGTGKADLALTKTALLPRGRDTVAPGETFTYRVTVHNNGPSTAVDVRVVDPLPAVLAFVSSPDGCRLSDEDDRTVVCPAPARLPAGESVSYELVVRVRENATTRGGGGGGDHSGHSRCALENTAFVTSLTRDPVLANNSNRPGTTGPGGGPLYLEHPKPNEPHQPQEPNKPPHRPHHPSQLAHTGEDLPGWLPWSAGLTLATGGALVLLSRRHLRAPGLPGDPEEAARP</sequence>
<feature type="compositionally biased region" description="Basic and acidic residues" evidence="1">
    <location>
        <begin position="90"/>
        <end position="122"/>
    </location>
</feature>
<dbReference type="InterPro" id="IPR047589">
    <property type="entry name" value="DUF11_rpt"/>
</dbReference>
<dbReference type="OrthoDB" id="5024153at2"/>
<feature type="chain" id="PRO_5023130654" evidence="2">
    <location>
        <begin position="45"/>
        <end position="534"/>
    </location>
</feature>
<feature type="region of interest" description="Disordered" evidence="1">
    <location>
        <begin position="284"/>
        <end position="309"/>
    </location>
</feature>
<dbReference type="RefSeq" id="WP_146481558.1">
    <property type="nucleotide sequence ID" value="NZ_CP042266.1"/>
</dbReference>
<feature type="region of interest" description="Disordered" evidence="1">
    <location>
        <begin position="172"/>
        <end position="198"/>
    </location>
</feature>
<keyword evidence="5" id="KW-1185">Reference proteome</keyword>
<gene>
    <name evidence="4" type="ORF">FQU76_19020</name>
</gene>
<dbReference type="AlphaFoldDB" id="A0A5B8IL85"/>
<protein>
    <submittedName>
        <fullName evidence="4">DUF11 domain-containing protein</fullName>
    </submittedName>
</protein>
<feature type="region of interest" description="Disordered" evidence="1">
    <location>
        <begin position="65"/>
        <end position="143"/>
    </location>
</feature>
<evidence type="ECO:0000256" key="1">
    <source>
        <dbReference type="SAM" id="MobiDB-lite"/>
    </source>
</evidence>
<evidence type="ECO:0000259" key="3">
    <source>
        <dbReference type="Pfam" id="PF01345"/>
    </source>
</evidence>
<dbReference type="KEGG" id="sqz:FQU76_19020"/>
<dbReference type="InterPro" id="IPR013783">
    <property type="entry name" value="Ig-like_fold"/>
</dbReference>
<feature type="compositionally biased region" description="Basic residues" evidence="1">
    <location>
        <begin position="123"/>
        <end position="132"/>
    </location>
</feature>
<feature type="compositionally biased region" description="Polar residues" evidence="1">
    <location>
        <begin position="435"/>
        <end position="446"/>
    </location>
</feature>
<dbReference type="InterPro" id="IPR001434">
    <property type="entry name" value="OmcB-like_DUF11"/>
</dbReference>
<feature type="compositionally biased region" description="Low complexity" evidence="1">
    <location>
        <begin position="65"/>
        <end position="86"/>
    </location>
</feature>
<proteinExistence type="predicted"/>
<feature type="signal peptide" evidence="2">
    <location>
        <begin position="1"/>
        <end position="44"/>
    </location>
</feature>
<accession>A0A5B8IL85</accession>
<reference evidence="4 5" key="1">
    <citation type="submission" date="2019-07" db="EMBL/GenBank/DDBJ databases">
        <authorList>
            <person name="Zhu P."/>
        </authorList>
    </citation>
    <scope>NUCLEOTIDE SEQUENCE [LARGE SCALE GENOMIC DNA]</scope>
    <source>
        <strain evidence="4 5">SSL-25</strain>
    </source>
</reference>
<feature type="compositionally biased region" description="Basic and acidic residues" evidence="1">
    <location>
        <begin position="133"/>
        <end position="143"/>
    </location>
</feature>